<gene>
    <name evidence="2" type="ORF">S01H4_16988</name>
</gene>
<feature type="compositionally biased region" description="Basic and acidic residues" evidence="1">
    <location>
        <begin position="19"/>
        <end position="30"/>
    </location>
</feature>
<name>X0ZDA2_9ZZZZ</name>
<accession>X0ZDA2</accession>
<evidence type="ECO:0000313" key="2">
    <source>
        <dbReference type="EMBL" id="GAG58318.1"/>
    </source>
</evidence>
<dbReference type="AlphaFoldDB" id="X0ZDA2"/>
<comment type="caution">
    <text evidence="2">The sequence shown here is derived from an EMBL/GenBank/DDBJ whole genome shotgun (WGS) entry which is preliminary data.</text>
</comment>
<evidence type="ECO:0000256" key="1">
    <source>
        <dbReference type="SAM" id="MobiDB-lite"/>
    </source>
</evidence>
<sequence length="53" mass="6210">DKEISKHCKKTNTGKRSKNKDGTPNRKKESGIVGKGYFKCSRKCRFYEQKEEK</sequence>
<feature type="region of interest" description="Disordered" evidence="1">
    <location>
        <begin position="1"/>
        <end position="31"/>
    </location>
</feature>
<organism evidence="2">
    <name type="scientific">marine sediment metagenome</name>
    <dbReference type="NCBI Taxonomy" id="412755"/>
    <lineage>
        <taxon>unclassified sequences</taxon>
        <taxon>metagenomes</taxon>
        <taxon>ecological metagenomes</taxon>
    </lineage>
</organism>
<feature type="non-terminal residue" evidence="2">
    <location>
        <position position="1"/>
    </location>
</feature>
<dbReference type="EMBL" id="BART01007463">
    <property type="protein sequence ID" value="GAG58318.1"/>
    <property type="molecule type" value="Genomic_DNA"/>
</dbReference>
<feature type="compositionally biased region" description="Basic residues" evidence="1">
    <location>
        <begin position="7"/>
        <end position="18"/>
    </location>
</feature>
<proteinExistence type="predicted"/>
<protein>
    <submittedName>
        <fullName evidence="2">Uncharacterized protein</fullName>
    </submittedName>
</protein>
<reference evidence="2" key="1">
    <citation type="journal article" date="2014" name="Front. Microbiol.">
        <title>High frequency of phylogenetically diverse reductive dehalogenase-homologous genes in deep subseafloor sedimentary metagenomes.</title>
        <authorList>
            <person name="Kawai M."/>
            <person name="Futagami T."/>
            <person name="Toyoda A."/>
            <person name="Takaki Y."/>
            <person name="Nishi S."/>
            <person name="Hori S."/>
            <person name="Arai W."/>
            <person name="Tsubouchi T."/>
            <person name="Morono Y."/>
            <person name="Uchiyama I."/>
            <person name="Ito T."/>
            <person name="Fujiyama A."/>
            <person name="Inagaki F."/>
            <person name="Takami H."/>
        </authorList>
    </citation>
    <scope>NUCLEOTIDE SEQUENCE</scope>
    <source>
        <strain evidence="2">Expedition CK06-06</strain>
    </source>
</reference>